<sequence length="80" mass="9723">MIRIIVIAAILFLVFVFIRQLRNYLARDQKIEELKETRLDTHMKDIDKEIAKEKRRQEELEAEIQDIKTEKSKHNKEEDQ</sequence>
<dbReference type="EMBL" id="JACHXZ010000004">
    <property type="protein sequence ID" value="MBB3169725.1"/>
    <property type="molecule type" value="Genomic_DNA"/>
</dbReference>
<protein>
    <submittedName>
        <fullName evidence="2">Putative membrane protein YhiD involved in acid resistance</fullName>
    </submittedName>
</protein>
<dbReference type="RefSeq" id="WP_183911218.1">
    <property type="nucleotide sequence ID" value="NZ_JACHXZ010000004.1"/>
</dbReference>
<dbReference type="AlphaFoldDB" id="A0A839UWL9"/>
<evidence type="ECO:0000313" key="2">
    <source>
        <dbReference type="EMBL" id="MBB3169725.1"/>
    </source>
</evidence>
<keyword evidence="3" id="KW-1185">Reference proteome</keyword>
<dbReference type="Proteomes" id="UP000559987">
    <property type="component" value="Unassembled WGS sequence"/>
</dbReference>
<evidence type="ECO:0000313" key="3">
    <source>
        <dbReference type="Proteomes" id="UP000559987"/>
    </source>
</evidence>
<accession>A0A839UWL9</accession>
<gene>
    <name evidence="2" type="ORF">FHS30_002938</name>
</gene>
<name>A0A839UWL9_9GAMM</name>
<reference evidence="2 3" key="1">
    <citation type="submission" date="2020-08" db="EMBL/GenBank/DDBJ databases">
        <title>Genomic Encyclopedia of Type Strains, Phase III (KMG-III): the genomes of soil and plant-associated and newly described type strains.</title>
        <authorList>
            <person name="Whitman W."/>
        </authorList>
    </citation>
    <scope>NUCLEOTIDE SEQUENCE [LARGE SCALE GENOMIC DNA]</scope>
    <source>
        <strain evidence="2 3">CECT 8571</strain>
    </source>
</reference>
<proteinExistence type="predicted"/>
<organism evidence="2 3">
    <name type="scientific">Simiduia aestuariiviva</name>
    <dbReference type="NCBI Taxonomy" id="1510459"/>
    <lineage>
        <taxon>Bacteria</taxon>
        <taxon>Pseudomonadati</taxon>
        <taxon>Pseudomonadota</taxon>
        <taxon>Gammaproteobacteria</taxon>
        <taxon>Cellvibrionales</taxon>
        <taxon>Cellvibrionaceae</taxon>
        <taxon>Simiduia</taxon>
    </lineage>
</organism>
<comment type="caution">
    <text evidence="2">The sequence shown here is derived from an EMBL/GenBank/DDBJ whole genome shotgun (WGS) entry which is preliminary data.</text>
</comment>
<evidence type="ECO:0000256" key="1">
    <source>
        <dbReference type="SAM" id="MobiDB-lite"/>
    </source>
</evidence>
<feature type="region of interest" description="Disordered" evidence="1">
    <location>
        <begin position="54"/>
        <end position="80"/>
    </location>
</feature>